<proteinExistence type="predicted"/>
<dbReference type="Gene3D" id="6.10.30.50">
    <property type="match status" value="1"/>
</dbReference>
<evidence type="ECO:0000259" key="3">
    <source>
        <dbReference type="PROSITE" id="PS51444"/>
    </source>
</evidence>
<protein>
    <submittedName>
        <fullName evidence="4">Formin BNR1</fullName>
    </submittedName>
</protein>
<feature type="coiled-coil region" evidence="1">
    <location>
        <begin position="148"/>
        <end position="176"/>
    </location>
</feature>
<dbReference type="SUPFAM" id="SSF101447">
    <property type="entry name" value="Formin homology 2 domain (FH2 domain)"/>
    <property type="match status" value="1"/>
</dbReference>
<gene>
    <name evidence="4" type="ORF">BOH78_3390</name>
</gene>
<accession>A0A1V2LL54</accession>
<evidence type="ECO:0000313" key="5">
    <source>
        <dbReference type="Proteomes" id="UP000189274"/>
    </source>
</evidence>
<sequence>MQWDDPNNGLNTDLTLQNTNTNQLNVDKQRGRKNFVKKVKEIRRRSISGIRKLSSSTVGGYPLVSSEETNSSNGEVQPTYPDFEVSREKEISDSELDPFNRTLDNYVTSTVKNREVGYQAINRESQRITSTHSEISYMYMDPNNSTSNVSYFDDLDEEKEQKKQTEEKEVIQLRQKTAFLSGPIPLPSPPDPSYFLEKLNSGTMRVKHYKFLDELINSAKTNKKWNNSSILQELIRKLAVELKKINYISIKSNDQIKTEFCILSIIKCLLLRETSTSKSYLPFNYLTELVAHSLMSPQIRSMTLATGILSLLLVNNKIVASKIFLSELTIMSETHSLNMDSTDDENEKSSNHLSNPFYQWIRNAIELVATSNLNSEDAVMEEFIMLTLFLICEMITSFKRVKHRTLLRSKLEESGLPELLNLSKQLKSNPVNDVINEYYQLRDSDKKIMTQEQRSLDPMKKLTPSNLLDAGQTNELLDSLENMKSIDETRFYSALELVINILKKNYNDYTELTESIFELLLSRFDSDRKAISFLVKAYVPIRHETTQPNLAGNREPSYGYCSNYRKSLDPMKQKAEPFNFGKTEPSYTNNSFTEDPIGSSYDRKSPVDSISLNQCGHSFETSKNSSEIQYGSGYGYIGSNIENTTRENAVQVKTDTFFEPYDYYDINAYCFSNTTCTKSTVSLPPPPPPLPPFLKGCNKTSSLLTSALPPPPPPPLPDNLKIKKTITSLPSPTEVEEESTVDEEKEKVDPNAELLDQLKSLKRAQTKLKQVHWDRIDNISNTLWKDLDDHSINKVLDERGILSQLEESFKIKEYKMKPKNQKPKKTVSEKTTFLPRDLKQTFAINLHQFHSLSDVEFTKKVLHCDDEITKATNVIEFFNNETATEVTSTLLRDLAPYSTNIKIEGAKPKRDPNDLERYDRIYLELCYNLSSYWKARSRILFVSISYESDYSEINRKLDLLESGLNNIKSSKSLIEILALIKNMGNFMNDDSKIALGFRLSTLQRLRFLKDTTNKISLLHYIEATVRIHFPQYKDFTDELTDLKKISTLNIDELEKSVDDFTNLVRSCDEQLERGVLSDKSKLHPDDKIIEYSKGIIGKAKVKADTLKKRLATTLEFLESTMIYYAEEYSDRSSRNGFFMKFVTFVNEYKKAYLENIRREEVEKNEHARNNAQHNSMNKEEEVKAQQNTLMKQLMVRLKEKKTFDSKKASQDPAGNRPAVLKNCDEDSSSRESIGNFNLNDIEKEDLTLKDIETAVEASGETKTGETETQGQAEPDDETESSHKNASNGGTENGDATGCSIEELITKHTGSTFFKSWKDPKDKECILSNPKTSSCKGYNSTTLESLKQFHDEGINASKDEKVDLKTSLNVEKPTLNDTKDHSEKSDGFVCNLENVEETGVAPLLQLATHAKSGIDDSSSETRNCLPFADDLKNLDRRIGIETKNNGNLIDL</sequence>
<feature type="region of interest" description="Disordered" evidence="2">
    <location>
        <begin position="1255"/>
        <end position="1296"/>
    </location>
</feature>
<evidence type="ECO:0000256" key="2">
    <source>
        <dbReference type="SAM" id="MobiDB-lite"/>
    </source>
</evidence>
<dbReference type="InterPro" id="IPR010472">
    <property type="entry name" value="FH3_dom"/>
</dbReference>
<dbReference type="GO" id="GO:0005935">
    <property type="term" value="C:cellular bud neck"/>
    <property type="evidence" value="ECO:0007669"/>
    <property type="project" value="TreeGrafter"/>
</dbReference>
<evidence type="ECO:0000313" key="4">
    <source>
        <dbReference type="EMBL" id="ONH73135.1"/>
    </source>
</evidence>
<comment type="caution">
    <text evidence="4">The sequence shown here is derived from an EMBL/GenBank/DDBJ whole genome shotgun (WGS) entry which is preliminary data.</text>
</comment>
<dbReference type="EMBL" id="MQVM01000016">
    <property type="protein sequence ID" value="ONH73135.1"/>
    <property type="molecule type" value="Genomic_DNA"/>
</dbReference>
<organism evidence="4 5">
    <name type="scientific">Pichia kudriavzevii</name>
    <name type="common">Yeast</name>
    <name type="synonym">Issatchenkia orientalis</name>
    <dbReference type="NCBI Taxonomy" id="4909"/>
    <lineage>
        <taxon>Eukaryota</taxon>
        <taxon>Fungi</taxon>
        <taxon>Dikarya</taxon>
        <taxon>Ascomycota</taxon>
        <taxon>Saccharomycotina</taxon>
        <taxon>Pichiomycetes</taxon>
        <taxon>Pichiales</taxon>
        <taxon>Pichiaceae</taxon>
        <taxon>Pichia</taxon>
    </lineage>
</organism>
<dbReference type="GO" id="GO:0043332">
    <property type="term" value="C:mating projection tip"/>
    <property type="evidence" value="ECO:0007669"/>
    <property type="project" value="TreeGrafter"/>
</dbReference>
<dbReference type="InterPro" id="IPR011989">
    <property type="entry name" value="ARM-like"/>
</dbReference>
<dbReference type="GO" id="GO:0051016">
    <property type="term" value="P:barbed-end actin filament capping"/>
    <property type="evidence" value="ECO:0007669"/>
    <property type="project" value="TreeGrafter"/>
</dbReference>
<feature type="region of interest" description="Disordered" evidence="2">
    <location>
        <begin position="579"/>
        <end position="605"/>
    </location>
</feature>
<reference evidence="5" key="1">
    <citation type="journal article" date="2017" name="Genome Announc.">
        <title>Genome sequences of Cyberlindnera fabianii 65, Pichia kudriavzevii 129, and Saccharomyces cerevisiae 131 isolated from fermented masau fruits in Zimbabwe.</title>
        <authorList>
            <person name="van Rijswijck I.M.H."/>
            <person name="Derks M.F.L."/>
            <person name="Abee T."/>
            <person name="de Ridder D."/>
            <person name="Smid E.J."/>
        </authorList>
    </citation>
    <scope>NUCLEOTIDE SEQUENCE [LARGE SCALE GENOMIC DNA]</scope>
    <source>
        <strain evidence="5">129</strain>
    </source>
</reference>
<dbReference type="Proteomes" id="UP000189274">
    <property type="component" value="Unassembled WGS sequence"/>
</dbReference>
<dbReference type="VEuPathDB" id="FungiDB:C5L36_0A08360"/>
<dbReference type="SUPFAM" id="SSF48371">
    <property type="entry name" value="ARM repeat"/>
    <property type="match status" value="1"/>
</dbReference>
<dbReference type="SMART" id="SM00498">
    <property type="entry name" value="FH2"/>
    <property type="match status" value="1"/>
</dbReference>
<dbReference type="GO" id="GO:0003779">
    <property type="term" value="F:actin binding"/>
    <property type="evidence" value="ECO:0007669"/>
    <property type="project" value="InterPro"/>
</dbReference>
<keyword evidence="1" id="KW-0175">Coiled coil</keyword>
<dbReference type="GO" id="GO:0051017">
    <property type="term" value="P:actin filament bundle assembly"/>
    <property type="evidence" value="ECO:0007669"/>
    <property type="project" value="TreeGrafter"/>
</dbReference>
<dbReference type="InterPro" id="IPR042201">
    <property type="entry name" value="FH2_Formin_sf"/>
</dbReference>
<name>A0A1V2LL54_PICKU</name>
<feature type="compositionally biased region" description="Low complexity" evidence="2">
    <location>
        <begin position="1256"/>
        <end position="1272"/>
    </location>
</feature>
<feature type="compositionally biased region" description="Basic and acidic residues" evidence="2">
    <location>
        <begin position="1200"/>
        <end position="1209"/>
    </location>
</feature>
<dbReference type="PANTHER" id="PTHR47102">
    <property type="entry name" value="PROTEIN BNI1"/>
    <property type="match status" value="1"/>
</dbReference>
<dbReference type="InterPro" id="IPR015425">
    <property type="entry name" value="FH2_Formin"/>
</dbReference>
<evidence type="ECO:0000256" key="1">
    <source>
        <dbReference type="SAM" id="Coils"/>
    </source>
</evidence>
<feature type="coiled-coil region" evidence="1">
    <location>
        <begin position="1149"/>
        <end position="1188"/>
    </location>
</feature>
<dbReference type="PROSITE" id="PS51444">
    <property type="entry name" value="FH2"/>
    <property type="match status" value="1"/>
</dbReference>
<feature type="region of interest" description="Disordered" evidence="2">
    <location>
        <begin position="1200"/>
        <end position="1236"/>
    </location>
</feature>
<dbReference type="Gene3D" id="1.20.58.2220">
    <property type="entry name" value="Formin, FH2 domain"/>
    <property type="match status" value="1"/>
</dbReference>
<dbReference type="GO" id="GO:1903475">
    <property type="term" value="P:mitotic actomyosin contractile ring assembly"/>
    <property type="evidence" value="ECO:0007669"/>
    <property type="project" value="TreeGrafter"/>
</dbReference>
<dbReference type="GO" id="GO:0032153">
    <property type="term" value="C:cell division site"/>
    <property type="evidence" value="ECO:0007669"/>
    <property type="project" value="TreeGrafter"/>
</dbReference>
<dbReference type="Pfam" id="PF06367">
    <property type="entry name" value="Drf_FH3"/>
    <property type="match status" value="1"/>
</dbReference>
<dbReference type="Gene3D" id="1.25.10.10">
    <property type="entry name" value="Leucine-rich Repeat Variant"/>
    <property type="match status" value="1"/>
</dbReference>
<dbReference type="Pfam" id="PF02181">
    <property type="entry name" value="FH2"/>
    <property type="match status" value="1"/>
</dbReference>
<dbReference type="PANTHER" id="PTHR47102:SF2">
    <property type="entry name" value="PROTEIN BNI1"/>
    <property type="match status" value="1"/>
</dbReference>
<feature type="domain" description="FH2" evidence="3">
    <location>
        <begin position="758"/>
        <end position="1174"/>
    </location>
</feature>
<dbReference type="InterPro" id="IPR051661">
    <property type="entry name" value="Actin_filament_regulator"/>
</dbReference>
<dbReference type="InterPro" id="IPR016024">
    <property type="entry name" value="ARM-type_fold"/>
</dbReference>